<gene>
    <name evidence="1" type="ORF">D3H65_25265</name>
</gene>
<evidence type="ECO:0000313" key="2">
    <source>
        <dbReference type="Proteomes" id="UP000263900"/>
    </source>
</evidence>
<evidence type="ECO:0000313" key="1">
    <source>
        <dbReference type="EMBL" id="AXY77084.1"/>
    </source>
</evidence>
<name>A0A3B7MRC0_9BACT</name>
<protein>
    <submittedName>
        <fullName evidence="1">Metallophosphoesterase</fullName>
    </submittedName>
</protein>
<sequence>MKKVFQWLFRKPVTWLAEKVSSSPDKEAVFASLSKLRQDIVKGKGNNGLILPFEIDTAKFIILSDQHKGCKDFADDFAPAEANYLKALQYYYDHGFTFINVGDCEELWENTPTAVIEKNRPTLLEEARFLQADRYYRVFGNHDLEWNYLIQQNQYLKPIFGDKLKVYEGILLHTSYHEQEYALFLTHGHQGDKKSDGNAFSKWVVAAIWTPIQRFLEISINTTSDSFELVDRHNIMMYEWSATQKNLLFISGHTHKPVFASLDHIDRLTKQLEKAIGSGDEILIKTITEDIEKRKLEYAGKKLVKTMAHPSYFNSGCCCFSDGDITGIEIADGFIRLIKWESTDARPIRKVLEESPLYYIFDSLI</sequence>
<dbReference type="SUPFAM" id="SSF56300">
    <property type="entry name" value="Metallo-dependent phosphatases"/>
    <property type="match status" value="1"/>
</dbReference>
<reference evidence="1 2" key="1">
    <citation type="submission" date="2018-09" db="EMBL/GenBank/DDBJ databases">
        <title>Genome sequencing of strain 6GH32-13.</title>
        <authorList>
            <person name="Weon H.-Y."/>
            <person name="Heo J."/>
            <person name="Kwon S.-W."/>
        </authorList>
    </citation>
    <scope>NUCLEOTIDE SEQUENCE [LARGE SCALE GENOMIC DNA]</scope>
    <source>
        <strain evidence="1 2">5GH32-13</strain>
    </source>
</reference>
<keyword evidence="2" id="KW-1185">Reference proteome</keyword>
<organism evidence="1 2">
    <name type="scientific">Paraflavitalea soli</name>
    <dbReference type="NCBI Taxonomy" id="2315862"/>
    <lineage>
        <taxon>Bacteria</taxon>
        <taxon>Pseudomonadati</taxon>
        <taxon>Bacteroidota</taxon>
        <taxon>Chitinophagia</taxon>
        <taxon>Chitinophagales</taxon>
        <taxon>Chitinophagaceae</taxon>
        <taxon>Paraflavitalea</taxon>
    </lineage>
</organism>
<dbReference type="Gene3D" id="3.60.21.10">
    <property type="match status" value="1"/>
</dbReference>
<dbReference type="AlphaFoldDB" id="A0A3B7MRC0"/>
<accession>A0A3B7MRC0</accession>
<proteinExistence type="predicted"/>
<dbReference type="EMBL" id="CP032157">
    <property type="protein sequence ID" value="AXY77084.1"/>
    <property type="molecule type" value="Genomic_DNA"/>
</dbReference>
<dbReference type="OrthoDB" id="9773199at2"/>
<dbReference type="InterPro" id="IPR029052">
    <property type="entry name" value="Metallo-depent_PP-like"/>
</dbReference>
<dbReference type="KEGG" id="pseg:D3H65_25265"/>
<dbReference type="RefSeq" id="WP_119052960.1">
    <property type="nucleotide sequence ID" value="NZ_CP032157.1"/>
</dbReference>
<dbReference type="Proteomes" id="UP000263900">
    <property type="component" value="Chromosome"/>
</dbReference>
<dbReference type="GO" id="GO:0016787">
    <property type="term" value="F:hydrolase activity"/>
    <property type="evidence" value="ECO:0007669"/>
    <property type="project" value="InterPro"/>
</dbReference>